<name>A0A1Y0ICI8_9GAMM</name>
<evidence type="ECO:0000313" key="1">
    <source>
        <dbReference type="EMBL" id="ARU58237.1"/>
    </source>
</evidence>
<dbReference type="AlphaFoldDB" id="A0A1Y0ICI8"/>
<dbReference type="KEGG" id="ome:OLMES_4221"/>
<keyword evidence="2" id="KW-1185">Reference proteome</keyword>
<accession>A0A1Y0ICI8</accession>
<dbReference type="EMBL" id="CP021425">
    <property type="protein sequence ID" value="ARU58237.1"/>
    <property type="molecule type" value="Genomic_DNA"/>
</dbReference>
<protein>
    <submittedName>
        <fullName evidence="1">Uncharacterized protein</fullName>
    </submittedName>
</protein>
<evidence type="ECO:0000313" key="2">
    <source>
        <dbReference type="Proteomes" id="UP000196027"/>
    </source>
</evidence>
<sequence>MIRIGTIALLSTIYLTNVSAEVKTLTNEEMSSVDGQIMSNTPKINLVIDNDSDNQQSVFLVSGLLLASQQALADALQSDPNATEAHEQLVADLEEVLNGGLIGDAELGLLFGLSPLSFIPLSRQVGGFEYNPQDISVQGEMTVQFRLDE</sequence>
<dbReference type="RefSeq" id="WP_087463038.1">
    <property type="nucleotide sequence ID" value="NZ_CP021425.1"/>
</dbReference>
<reference evidence="1 2" key="1">
    <citation type="submission" date="2017-05" db="EMBL/GenBank/DDBJ databases">
        <title>Genomic insights into alkan degradation activity of Oleiphilus messinensis.</title>
        <authorList>
            <person name="Kozyavkin S.A."/>
            <person name="Slesarev A.I."/>
            <person name="Golyshin P.N."/>
            <person name="Korzhenkov A."/>
            <person name="Golyshina O.N."/>
            <person name="Toshchakov S.V."/>
        </authorList>
    </citation>
    <scope>NUCLEOTIDE SEQUENCE [LARGE SCALE GENOMIC DNA]</scope>
    <source>
        <strain evidence="1 2">ME102</strain>
    </source>
</reference>
<gene>
    <name evidence="1" type="ORF">OLMES_4221</name>
</gene>
<dbReference type="Proteomes" id="UP000196027">
    <property type="component" value="Chromosome"/>
</dbReference>
<proteinExistence type="predicted"/>
<organism evidence="1 2">
    <name type="scientific">Oleiphilus messinensis</name>
    <dbReference type="NCBI Taxonomy" id="141451"/>
    <lineage>
        <taxon>Bacteria</taxon>
        <taxon>Pseudomonadati</taxon>
        <taxon>Pseudomonadota</taxon>
        <taxon>Gammaproteobacteria</taxon>
        <taxon>Oceanospirillales</taxon>
        <taxon>Oleiphilaceae</taxon>
        <taxon>Oleiphilus</taxon>
    </lineage>
</organism>